<dbReference type="AlphaFoldDB" id="A0A6G0XZD3"/>
<sequence length="40" mass="4971">MVVNTLILIDVNIFFDCRFVYKRWQELIDPYTFQKKKLMT</sequence>
<organism evidence="1 2">
    <name type="scientific">Aphis craccivora</name>
    <name type="common">Cowpea aphid</name>
    <dbReference type="NCBI Taxonomy" id="307492"/>
    <lineage>
        <taxon>Eukaryota</taxon>
        <taxon>Metazoa</taxon>
        <taxon>Ecdysozoa</taxon>
        <taxon>Arthropoda</taxon>
        <taxon>Hexapoda</taxon>
        <taxon>Insecta</taxon>
        <taxon>Pterygota</taxon>
        <taxon>Neoptera</taxon>
        <taxon>Paraneoptera</taxon>
        <taxon>Hemiptera</taxon>
        <taxon>Sternorrhyncha</taxon>
        <taxon>Aphidomorpha</taxon>
        <taxon>Aphidoidea</taxon>
        <taxon>Aphididae</taxon>
        <taxon>Aphidini</taxon>
        <taxon>Aphis</taxon>
        <taxon>Aphis</taxon>
    </lineage>
</organism>
<dbReference type="Proteomes" id="UP000478052">
    <property type="component" value="Unassembled WGS sequence"/>
</dbReference>
<comment type="caution">
    <text evidence="1">The sequence shown here is derived from an EMBL/GenBank/DDBJ whole genome shotgun (WGS) entry which is preliminary data.</text>
</comment>
<dbReference type="EMBL" id="VUJU01007373">
    <property type="protein sequence ID" value="KAF0745979.1"/>
    <property type="molecule type" value="Genomic_DNA"/>
</dbReference>
<proteinExistence type="predicted"/>
<gene>
    <name evidence="1" type="ORF">FWK35_00038685</name>
</gene>
<evidence type="ECO:0000313" key="2">
    <source>
        <dbReference type="Proteomes" id="UP000478052"/>
    </source>
</evidence>
<name>A0A6G0XZD3_APHCR</name>
<keyword evidence="2" id="KW-1185">Reference proteome</keyword>
<accession>A0A6G0XZD3</accession>
<reference evidence="1 2" key="1">
    <citation type="submission" date="2019-08" db="EMBL/GenBank/DDBJ databases">
        <title>Whole genome of Aphis craccivora.</title>
        <authorList>
            <person name="Voronova N.V."/>
            <person name="Shulinski R.S."/>
            <person name="Bandarenka Y.V."/>
            <person name="Zhorov D.G."/>
            <person name="Warner D."/>
        </authorList>
    </citation>
    <scope>NUCLEOTIDE SEQUENCE [LARGE SCALE GENOMIC DNA]</scope>
    <source>
        <strain evidence="1">180601</strain>
        <tissue evidence="1">Whole Body</tissue>
    </source>
</reference>
<protein>
    <submittedName>
        <fullName evidence="1">F-box only protein 6-like</fullName>
    </submittedName>
</protein>
<evidence type="ECO:0000313" key="1">
    <source>
        <dbReference type="EMBL" id="KAF0745979.1"/>
    </source>
</evidence>